<proteinExistence type="predicted"/>
<name>A0A1G2FHP5_9BACT</name>
<feature type="domain" description="Radical SAM core" evidence="9">
    <location>
        <begin position="196"/>
        <end position="425"/>
    </location>
</feature>
<dbReference type="InterPro" id="IPR006158">
    <property type="entry name" value="Cobalamin-bd"/>
</dbReference>
<feature type="domain" description="B12-binding" evidence="8">
    <location>
        <begin position="12"/>
        <end position="147"/>
    </location>
</feature>
<evidence type="ECO:0000256" key="4">
    <source>
        <dbReference type="ARBA" id="ARBA00022691"/>
    </source>
</evidence>
<evidence type="ECO:0000256" key="3">
    <source>
        <dbReference type="ARBA" id="ARBA00022679"/>
    </source>
</evidence>
<dbReference type="PANTHER" id="PTHR43409:SF7">
    <property type="entry name" value="BLL1977 PROTEIN"/>
    <property type="match status" value="1"/>
</dbReference>
<reference evidence="10 11" key="1">
    <citation type="journal article" date="2016" name="Nat. Commun.">
        <title>Thousands of microbial genomes shed light on interconnected biogeochemical processes in an aquifer system.</title>
        <authorList>
            <person name="Anantharaman K."/>
            <person name="Brown C.T."/>
            <person name="Hug L.A."/>
            <person name="Sharon I."/>
            <person name="Castelle C.J."/>
            <person name="Probst A.J."/>
            <person name="Thomas B.C."/>
            <person name="Singh A."/>
            <person name="Wilkins M.J."/>
            <person name="Karaoz U."/>
            <person name="Brodie E.L."/>
            <person name="Williams K.H."/>
            <person name="Hubbard S.S."/>
            <person name="Banfield J.F."/>
        </authorList>
    </citation>
    <scope>NUCLEOTIDE SEQUENCE [LARGE SCALE GENOMIC DNA]</scope>
</reference>
<dbReference type="GO" id="GO:0003824">
    <property type="term" value="F:catalytic activity"/>
    <property type="evidence" value="ECO:0007669"/>
    <property type="project" value="InterPro"/>
</dbReference>
<dbReference type="SFLD" id="SFLDS00029">
    <property type="entry name" value="Radical_SAM"/>
    <property type="match status" value="1"/>
</dbReference>
<dbReference type="Gene3D" id="3.80.30.20">
    <property type="entry name" value="tm_1862 like domain"/>
    <property type="match status" value="1"/>
</dbReference>
<dbReference type="GO" id="GO:0051539">
    <property type="term" value="F:4 iron, 4 sulfur cluster binding"/>
    <property type="evidence" value="ECO:0007669"/>
    <property type="project" value="UniProtKB-KW"/>
</dbReference>
<dbReference type="Proteomes" id="UP000177061">
    <property type="component" value="Unassembled WGS sequence"/>
</dbReference>
<evidence type="ECO:0000256" key="7">
    <source>
        <dbReference type="ARBA" id="ARBA00023014"/>
    </source>
</evidence>
<keyword evidence="2" id="KW-0489">Methyltransferase</keyword>
<comment type="caution">
    <text evidence="10">The sequence shown here is derived from an EMBL/GenBank/DDBJ whole genome shotgun (WGS) entry which is preliminary data.</text>
</comment>
<dbReference type="STRING" id="1801997.A3J64_01125"/>
<keyword evidence="6" id="KW-0408">Iron</keyword>
<evidence type="ECO:0000256" key="1">
    <source>
        <dbReference type="ARBA" id="ARBA00001966"/>
    </source>
</evidence>
<dbReference type="CDD" id="cd02068">
    <property type="entry name" value="radical_SAM_B12_BD"/>
    <property type="match status" value="1"/>
</dbReference>
<dbReference type="PANTHER" id="PTHR43409">
    <property type="entry name" value="ANAEROBIC MAGNESIUM-PROTOPORPHYRIN IX MONOMETHYL ESTER CYCLASE-RELATED"/>
    <property type="match status" value="1"/>
</dbReference>
<comment type="cofactor">
    <cofactor evidence="1">
        <name>[4Fe-4S] cluster</name>
        <dbReference type="ChEBI" id="CHEBI:49883"/>
    </cofactor>
</comment>
<dbReference type="GO" id="GO:0005829">
    <property type="term" value="C:cytosol"/>
    <property type="evidence" value="ECO:0007669"/>
    <property type="project" value="TreeGrafter"/>
</dbReference>
<keyword evidence="3" id="KW-0808">Transferase</keyword>
<dbReference type="InterPro" id="IPR007197">
    <property type="entry name" value="rSAM"/>
</dbReference>
<dbReference type="EMBL" id="MHNB01000015">
    <property type="protein sequence ID" value="OGZ37098.1"/>
    <property type="molecule type" value="Genomic_DNA"/>
</dbReference>
<dbReference type="SFLD" id="SFLDG01123">
    <property type="entry name" value="methyltransferase_(Class_B)"/>
    <property type="match status" value="1"/>
</dbReference>
<dbReference type="Pfam" id="PF02310">
    <property type="entry name" value="B12-binding"/>
    <property type="match status" value="1"/>
</dbReference>
<dbReference type="GO" id="GO:0046872">
    <property type="term" value="F:metal ion binding"/>
    <property type="evidence" value="ECO:0007669"/>
    <property type="project" value="UniProtKB-KW"/>
</dbReference>
<sequence>MKILLLQPLIPAEIMWGRFNKGEGFVPPIGLVSVAGYLHSKGYDIAVCDTQLDRFSEKNLGDYLTAGQYDLIGIPAFTNSLTYSFKTAEICKSVLPGAAVVFGGVHATIMPEEVLNDCPFVDLVVVGEGEYIMEDIISHLLSGYPPLKDIKGLAYRKAGQIMVNERRQPINDLDKLPFPSYHLLDMSRYRPHPTQYKLLPNFPVLVQRGCPFNCAFCSAHLVHGRRIRSKSVKRTIEELKLLKNKYGARGIYFQDSTFTINKHFIKELCEKMIKEKLNLAWACNTRVDCVDGELLKLMKKAGCWLIAYGIESGNQKSLELLDKRINLAQIEKAIRLTHQYGINSLSSYILGLPGETFKDSLNTIQFAKKLASQIGLFFLPIPYPGTDLEKICQADGGMRENVKWADYSAFDFSNPIYVNPKIGKEGMKKLLSLAYRKYYTSPRVIFNNLLSINSLSDLKRYFLAGRALIGI</sequence>
<organism evidence="10 11">
    <name type="scientific">Candidatus Portnoybacteria bacterium RIFCSPHIGHO2_12_FULL_38_9</name>
    <dbReference type="NCBI Taxonomy" id="1801997"/>
    <lineage>
        <taxon>Bacteria</taxon>
        <taxon>Candidatus Portnoyibacteriota</taxon>
    </lineage>
</organism>
<evidence type="ECO:0000256" key="5">
    <source>
        <dbReference type="ARBA" id="ARBA00022723"/>
    </source>
</evidence>
<dbReference type="InterPro" id="IPR023404">
    <property type="entry name" value="rSAM_horseshoe"/>
</dbReference>
<dbReference type="InterPro" id="IPR051198">
    <property type="entry name" value="BchE-like"/>
</dbReference>
<dbReference type="PROSITE" id="PS51918">
    <property type="entry name" value="RADICAL_SAM"/>
    <property type="match status" value="1"/>
</dbReference>
<dbReference type="InterPro" id="IPR058240">
    <property type="entry name" value="rSAM_sf"/>
</dbReference>
<dbReference type="SMART" id="SM00729">
    <property type="entry name" value="Elp3"/>
    <property type="match status" value="1"/>
</dbReference>
<evidence type="ECO:0000256" key="2">
    <source>
        <dbReference type="ARBA" id="ARBA00022603"/>
    </source>
</evidence>
<protein>
    <submittedName>
        <fullName evidence="10">Uncharacterized protein</fullName>
    </submittedName>
</protein>
<evidence type="ECO:0000256" key="6">
    <source>
        <dbReference type="ARBA" id="ARBA00023004"/>
    </source>
</evidence>
<evidence type="ECO:0000313" key="11">
    <source>
        <dbReference type="Proteomes" id="UP000177061"/>
    </source>
</evidence>
<dbReference type="SUPFAM" id="SSF102114">
    <property type="entry name" value="Radical SAM enzymes"/>
    <property type="match status" value="1"/>
</dbReference>
<accession>A0A1G2FHP5</accession>
<dbReference type="InterPro" id="IPR006638">
    <property type="entry name" value="Elp3/MiaA/NifB-like_rSAM"/>
</dbReference>
<dbReference type="GO" id="GO:0031419">
    <property type="term" value="F:cobalamin binding"/>
    <property type="evidence" value="ECO:0007669"/>
    <property type="project" value="InterPro"/>
</dbReference>
<dbReference type="SFLD" id="SFLDG01082">
    <property type="entry name" value="B12-binding_domain_containing"/>
    <property type="match status" value="1"/>
</dbReference>
<dbReference type="InterPro" id="IPR034466">
    <property type="entry name" value="Methyltransferase_Class_B"/>
</dbReference>
<dbReference type="CDD" id="cd01335">
    <property type="entry name" value="Radical_SAM"/>
    <property type="match status" value="1"/>
</dbReference>
<keyword evidence="5" id="KW-0479">Metal-binding</keyword>
<dbReference type="Gene3D" id="3.40.50.280">
    <property type="entry name" value="Cobalamin-binding domain"/>
    <property type="match status" value="1"/>
</dbReference>
<dbReference type="PROSITE" id="PS51332">
    <property type="entry name" value="B12_BINDING"/>
    <property type="match status" value="1"/>
</dbReference>
<dbReference type="Pfam" id="PF04055">
    <property type="entry name" value="Radical_SAM"/>
    <property type="match status" value="1"/>
</dbReference>
<dbReference type="AlphaFoldDB" id="A0A1G2FHP5"/>
<evidence type="ECO:0000259" key="8">
    <source>
        <dbReference type="PROSITE" id="PS51332"/>
    </source>
</evidence>
<evidence type="ECO:0000259" key="9">
    <source>
        <dbReference type="PROSITE" id="PS51918"/>
    </source>
</evidence>
<evidence type="ECO:0000313" key="10">
    <source>
        <dbReference type="EMBL" id="OGZ37098.1"/>
    </source>
</evidence>
<gene>
    <name evidence="10" type="ORF">A3J64_01125</name>
</gene>
<keyword evidence="4" id="KW-0949">S-adenosyl-L-methionine</keyword>
<keyword evidence="7" id="KW-0411">Iron-sulfur</keyword>